<dbReference type="Gene3D" id="1.10.10.2830">
    <property type="match status" value="1"/>
</dbReference>
<dbReference type="GO" id="GO:0005694">
    <property type="term" value="C:chromosome"/>
    <property type="evidence" value="ECO:0007669"/>
    <property type="project" value="TreeGrafter"/>
</dbReference>
<dbReference type="AlphaFoldDB" id="A0A0S8J8Z0"/>
<gene>
    <name evidence="7" type="ORF">AMJ71_10725</name>
</gene>
<dbReference type="PANTHER" id="PTHR33375:SF1">
    <property type="entry name" value="CHROMOSOME-PARTITIONING PROTEIN PARB-RELATED"/>
    <property type="match status" value="1"/>
</dbReference>
<feature type="domain" description="ParB-like N-terminal" evidence="4">
    <location>
        <begin position="4"/>
        <end position="48"/>
    </location>
</feature>
<evidence type="ECO:0000256" key="1">
    <source>
        <dbReference type="ARBA" id="ARBA00006295"/>
    </source>
</evidence>
<protein>
    <recommendedName>
        <fullName evidence="9">ParB/Sulfiredoxin domain-containing protein</fullName>
    </recommendedName>
</protein>
<dbReference type="GO" id="GO:0045881">
    <property type="term" value="P:positive regulation of sporulation resulting in formation of a cellular spore"/>
    <property type="evidence" value="ECO:0007669"/>
    <property type="project" value="TreeGrafter"/>
</dbReference>
<reference evidence="7 8" key="1">
    <citation type="journal article" date="2015" name="Microbiome">
        <title>Genomic resolution of linkages in carbon, nitrogen, and sulfur cycling among widespread estuary sediment bacteria.</title>
        <authorList>
            <person name="Baker B.J."/>
            <person name="Lazar C.S."/>
            <person name="Teske A.P."/>
            <person name="Dick G.J."/>
        </authorList>
    </citation>
    <scope>NUCLEOTIDE SEQUENCE [LARGE SCALE GENOMIC DNA]</scope>
    <source>
        <strain evidence="7">SM1_40</strain>
    </source>
</reference>
<keyword evidence="2" id="KW-0159">Chromosome partition</keyword>
<name>A0A0S8J8Z0_UNCT6</name>
<dbReference type="InterPro" id="IPR050336">
    <property type="entry name" value="Chromosome_partition/occlusion"/>
</dbReference>
<dbReference type="GO" id="GO:0007059">
    <property type="term" value="P:chromosome segregation"/>
    <property type="evidence" value="ECO:0007669"/>
    <property type="project" value="UniProtKB-KW"/>
</dbReference>
<proteinExistence type="inferred from homology"/>
<dbReference type="InterPro" id="IPR036086">
    <property type="entry name" value="ParB/Sulfiredoxin_sf"/>
</dbReference>
<dbReference type="GO" id="GO:0003677">
    <property type="term" value="F:DNA binding"/>
    <property type="evidence" value="ECO:0007669"/>
    <property type="project" value="UniProtKB-KW"/>
</dbReference>
<dbReference type="Pfam" id="PF02195">
    <property type="entry name" value="ParB_N"/>
    <property type="match status" value="1"/>
</dbReference>
<evidence type="ECO:0008006" key="9">
    <source>
        <dbReference type="Google" id="ProtNLM"/>
    </source>
</evidence>
<dbReference type="EMBL" id="LJVA01000177">
    <property type="protein sequence ID" value="KPL05827.1"/>
    <property type="molecule type" value="Genomic_DNA"/>
</dbReference>
<evidence type="ECO:0000256" key="3">
    <source>
        <dbReference type="ARBA" id="ARBA00023125"/>
    </source>
</evidence>
<organism evidence="7 8">
    <name type="scientific">candidate division TA06 bacterium SM1_40</name>
    <dbReference type="NCBI Taxonomy" id="1703773"/>
    <lineage>
        <taxon>Bacteria</taxon>
        <taxon>Bacteria division TA06</taxon>
    </lineage>
</organism>
<feature type="domain" description="ParB/Spo0J HTH" evidence="5">
    <location>
        <begin position="51"/>
        <end position="149"/>
    </location>
</feature>
<dbReference type="NCBIfam" id="TIGR00180">
    <property type="entry name" value="parB_part"/>
    <property type="match status" value="1"/>
</dbReference>
<evidence type="ECO:0000259" key="6">
    <source>
        <dbReference type="Pfam" id="PF23552"/>
    </source>
</evidence>
<dbReference type="InterPro" id="IPR004437">
    <property type="entry name" value="ParB/RepB/Spo0J"/>
</dbReference>
<evidence type="ECO:0000259" key="4">
    <source>
        <dbReference type="Pfam" id="PF02195"/>
    </source>
</evidence>
<dbReference type="FunFam" id="1.10.10.2830:FF:000001">
    <property type="entry name" value="Chromosome partitioning protein ParB"/>
    <property type="match status" value="1"/>
</dbReference>
<accession>A0A0S8J8Z0</accession>
<dbReference type="SUPFAM" id="SSF109709">
    <property type="entry name" value="KorB DNA-binding domain-like"/>
    <property type="match status" value="1"/>
</dbReference>
<dbReference type="Pfam" id="PF23552">
    <property type="entry name" value="ParB_C"/>
    <property type="match status" value="1"/>
</dbReference>
<dbReference type="InterPro" id="IPR041468">
    <property type="entry name" value="HTH_ParB/Spo0J"/>
</dbReference>
<dbReference type="Pfam" id="PF17762">
    <property type="entry name" value="HTH_ParB"/>
    <property type="match status" value="1"/>
</dbReference>
<evidence type="ECO:0000313" key="8">
    <source>
        <dbReference type="Proteomes" id="UP000051035"/>
    </source>
</evidence>
<dbReference type="Gene3D" id="3.90.1530.30">
    <property type="match status" value="1"/>
</dbReference>
<keyword evidence="3" id="KW-0238">DNA-binding</keyword>
<dbReference type="Proteomes" id="UP000051035">
    <property type="component" value="Unassembled WGS sequence"/>
</dbReference>
<dbReference type="InterPro" id="IPR057240">
    <property type="entry name" value="ParB_dimer_C"/>
</dbReference>
<evidence type="ECO:0000259" key="5">
    <source>
        <dbReference type="Pfam" id="PF17762"/>
    </source>
</evidence>
<feature type="non-terminal residue" evidence="7">
    <location>
        <position position="1"/>
    </location>
</feature>
<sequence length="215" mass="24165">RRVDGEYQLIAGERRLQAARAAGLTEVPAIVREATDVEALEVALVENIQREDLAPLERARAYGVLSERYGLSQSEIGSRVGKDRSTITNTLRLLGLPEEVKRHLEAGRISEGHARALLSARGAHRQIALCRRTIREALSVRALERLVETRSARRRMPGRGQELSGELEAVTRALRDRLRTQVRIGYGKKKGKIEIEFYSPEDLERILSILGVRIE</sequence>
<evidence type="ECO:0000313" key="7">
    <source>
        <dbReference type="EMBL" id="KPL05827.1"/>
    </source>
</evidence>
<comment type="similarity">
    <text evidence="1">Belongs to the ParB family.</text>
</comment>
<comment type="caution">
    <text evidence="7">The sequence shown here is derived from an EMBL/GenBank/DDBJ whole genome shotgun (WGS) entry which is preliminary data.</text>
</comment>
<dbReference type="InterPro" id="IPR003115">
    <property type="entry name" value="ParB_N"/>
</dbReference>
<dbReference type="PANTHER" id="PTHR33375">
    <property type="entry name" value="CHROMOSOME-PARTITIONING PROTEIN PARB-RELATED"/>
    <property type="match status" value="1"/>
</dbReference>
<feature type="domain" description="ParB C-terminal dimerisation" evidence="6">
    <location>
        <begin position="166"/>
        <end position="210"/>
    </location>
</feature>
<dbReference type="SUPFAM" id="SSF110849">
    <property type="entry name" value="ParB/Sulfiredoxin"/>
    <property type="match status" value="1"/>
</dbReference>
<evidence type="ECO:0000256" key="2">
    <source>
        <dbReference type="ARBA" id="ARBA00022829"/>
    </source>
</evidence>